<feature type="region of interest" description="Disordered" evidence="1">
    <location>
        <begin position="89"/>
        <end position="163"/>
    </location>
</feature>
<dbReference type="Proteomes" id="UP001221898">
    <property type="component" value="Unassembled WGS sequence"/>
</dbReference>
<feature type="compositionally biased region" description="Basic and acidic residues" evidence="1">
    <location>
        <begin position="89"/>
        <end position="100"/>
    </location>
</feature>
<dbReference type="EMBL" id="JAINUG010000110">
    <property type="protein sequence ID" value="KAJ8396032.1"/>
    <property type="molecule type" value="Genomic_DNA"/>
</dbReference>
<keyword evidence="3" id="KW-1185">Reference proteome</keyword>
<accession>A0AAD7S4Y4</accession>
<sequence>MSRSLAQAEWQTCWHQSGEKRCSQGWREALGKAAAARRPARLCRSDWRGGAARHERQTAAVCESAAPGRPVCGERRCGGPACAAWHHPEQEASGARERGGLLRIRTTATVPVAPPPPPTPSPPPPVVRQNGNYQSSSVTPPQQYEAPRRMKERSCHHQKEAHA</sequence>
<dbReference type="AlphaFoldDB" id="A0AAD7S4Y4"/>
<name>A0AAD7S4Y4_9TELE</name>
<protein>
    <submittedName>
        <fullName evidence="2">Uncharacterized protein</fullName>
    </submittedName>
</protein>
<comment type="caution">
    <text evidence="2">The sequence shown here is derived from an EMBL/GenBank/DDBJ whole genome shotgun (WGS) entry which is preliminary data.</text>
</comment>
<evidence type="ECO:0000313" key="3">
    <source>
        <dbReference type="Proteomes" id="UP001221898"/>
    </source>
</evidence>
<feature type="compositionally biased region" description="Polar residues" evidence="1">
    <location>
        <begin position="129"/>
        <end position="142"/>
    </location>
</feature>
<evidence type="ECO:0000256" key="1">
    <source>
        <dbReference type="SAM" id="MobiDB-lite"/>
    </source>
</evidence>
<proteinExistence type="predicted"/>
<gene>
    <name evidence="2" type="ORF">AAFF_G00025640</name>
</gene>
<organism evidence="2 3">
    <name type="scientific">Aldrovandia affinis</name>
    <dbReference type="NCBI Taxonomy" id="143900"/>
    <lineage>
        <taxon>Eukaryota</taxon>
        <taxon>Metazoa</taxon>
        <taxon>Chordata</taxon>
        <taxon>Craniata</taxon>
        <taxon>Vertebrata</taxon>
        <taxon>Euteleostomi</taxon>
        <taxon>Actinopterygii</taxon>
        <taxon>Neopterygii</taxon>
        <taxon>Teleostei</taxon>
        <taxon>Notacanthiformes</taxon>
        <taxon>Halosauridae</taxon>
        <taxon>Aldrovandia</taxon>
    </lineage>
</organism>
<reference evidence="2" key="1">
    <citation type="journal article" date="2023" name="Science">
        <title>Genome structures resolve the early diversification of teleost fishes.</title>
        <authorList>
            <person name="Parey E."/>
            <person name="Louis A."/>
            <person name="Montfort J."/>
            <person name="Bouchez O."/>
            <person name="Roques C."/>
            <person name="Iampietro C."/>
            <person name="Lluch J."/>
            <person name="Castinel A."/>
            <person name="Donnadieu C."/>
            <person name="Desvignes T."/>
            <person name="Floi Bucao C."/>
            <person name="Jouanno E."/>
            <person name="Wen M."/>
            <person name="Mejri S."/>
            <person name="Dirks R."/>
            <person name="Jansen H."/>
            <person name="Henkel C."/>
            <person name="Chen W.J."/>
            <person name="Zahm M."/>
            <person name="Cabau C."/>
            <person name="Klopp C."/>
            <person name="Thompson A.W."/>
            <person name="Robinson-Rechavi M."/>
            <person name="Braasch I."/>
            <person name="Lecointre G."/>
            <person name="Bobe J."/>
            <person name="Postlethwait J.H."/>
            <person name="Berthelot C."/>
            <person name="Roest Crollius H."/>
            <person name="Guiguen Y."/>
        </authorList>
    </citation>
    <scope>NUCLEOTIDE SEQUENCE</scope>
    <source>
        <strain evidence="2">NC1722</strain>
    </source>
</reference>
<feature type="compositionally biased region" description="Pro residues" evidence="1">
    <location>
        <begin position="112"/>
        <end position="126"/>
    </location>
</feature>
<feature type="compositionally biased region" description="Basic and acidic residues" evidence="1">
    <location>
        <begin position="146"/>
        <end position="163"/>
    </location>
</feature>
<evidence type="ECO:0000313" key="2">
    <source>
        <dbReference type="EMBL" id="KAJ8396032.1"/>
    </source>
</evidence>